<gene>
    <name evidence="4" type="ORF">PBOR_19975</name>
</gene>
<dbReference type="HOGENOM" id="CLU_107144_4_3_9"/>
<keyword evidence="5" id="KW-1185">Reference proteome</keyword>
<dbReference type="RefSeq" id="WP_042214384.1">
    <property type="nucleotide sequence ID" value="NZ_CP009285.1"/>
</dbReference>
<dbReference type="KEGG" id="pbd:PBOR_19975"/>
<keyword evidence="1" id="KW-0238">DNA-binding</keyword>
<dbReference type="InterPro" id="IPR036388">
    <property type="entry name" value="WH-like_DNA-bd_sf"/>
</dbReference>
<organism evidence="4 5">
    <name type="scientific">Paenibacillus borealis</name>
    <dbReference type="NCBI Taxonomy" id="160799"/>
    <lineage>
        <taxon>Bacteria</taxon>
        <taxon>Bacillati</taxon>
        <taxon>Bacillota</taxon>
        <taxon>Bacilli</taxon>
        <taxon>Bacillales</taxon>
        <taxon>Paenibacillaceae</taxon>
        <taxon>Paenibacillus</taxon>
    </lineage>
</organism>
<dbReference type="InterPro" id="IPR000944">
    <property type="entry name" value="Tscrpt_reg_Rrf2"/>
</dbReference>
<dbReference type="Gene3D" id="1.10.10.10">
    <property type="entry name" value="Winged helix-like DNA-binding domain superfamily/Winged helix DNA-binding domain"/>
    <property type="match status" value="1"/>
</dbReference>
<dbReference type="EMBL" id="CP009285">
    <property type="protein sequence ID" value="AIQ58949.1"/>
    <property type="molecule type" value="Genomic_DNA"/>
</dbReference>
<dbReference type="Proteomes" id="UP000029518">
    <property type="component" value="Chromosome"/>
</dbReference>
<proteinExistence type="predicted"/>
<dbReference type="OrthoDB" id="32510at2"/>
<dbReference type="PANTHER" id="PTHR33221">
    <property type="entry name" value="WINGED HELIX-TURN-HELIX TRANSCRIPTIONAL REGULATOR, RRF2 FAMILY"/>
    <property type="match status" value="1"/>
</dbReference>
<dbReference type="NCBIfam" id="TIGR00738">
    <property type="entry name" value="rrf2_super"/>
    <property type="match status" value="1"/>
</dbReference>
<evidence type="ECO:0000256" key="1">
    <source>
        <dbReference type="ARBA" id="ARBA00023125"/>
    </source>
</evidence>
<dbReference type="SUPFAM" id="SSF46785">
    <property type="entry name" value="Winged helix' DNA-binding domain"/>
    <property type="match status" value="1"/>
</dbReference>
<dbReference type="InterPro" id="IPR036390">
    <property type="entry name" value="WH_DNA-bd_sf"/>
</dbReference>
<evidence type="ECO:0000313" key="4">
    <source>
        <dbReference type="EMBL" id="AIQ58949.1"/>
    </source>
</evidence>
<dbReference type="GO" id="GO:0003677">
    <property type="term" value="F:DNA binding"/>
    <property type="evidence" value="ECO:0007669"/>
    <property type="project" value="UniProtKB-KW"/>
</dbReference>
<accession>A0A089MR57</accession>
<dbReference type="PANTHER" id="PTHR33221:SF4">
    <property type="entry name" value="HTH-TYPE TRANSCRIPTIONAL REPRESSOR NSRR"/>
    <property type="match status" value="1"/>
</dbReference>
<reference evidence="4" key="1">
    <citation type="submission" date="2014-08" db="EMBL/GenBank/DDBJ databases">
        <title>Comparative genomics of the Paenibacillus odorifer group.</title>
        <authorList>
            <person name="den Bakker H.C."/>
            <person name="Tsai Y.-C.Y.-C."/>
            <person name="Martin N."/>
            <person name="Korlach J."/>
            <person name="Wiedmann M."/>
        </authorList>
    </citation>
    <scope>NUCLEOTIDE SEQUENCE [LARGE SCALE GENOMIC DNA]</scope>
    <source>
        <strain evidence="4">DSM 13188</strain>
    </source>
</reference>
<name>A0A089MR57_PAEBO</name>
<dbReference type="AlphaFoldDB" id="A0A089MR57"/>
<dbReference type="PROSITE" id="PS51197">
    <property type="entry name" value="HTH_RRF2_2"/>
    <property type="match status" value="1"/>
</dbReference>
<comment type="cofactor">
    <cofactor evidence="2">
        <name>[2Fe-2S] cluster</name>
        <dbReference type="ChEBI" id="CHEBI:190135"/>
    </cofactor>
</comment>
<dbReference type="Pfam" id="PF02082">
    <property type="entry name" value="Rrf2"/>
    <property type="match status" value="1"/>
</dbReference>
<dbReference type="GO" id="GO:0003700">
    <property type="term" value="F:DNA-binding transcription factor activity"/>
    <property type="evidence" value="ECO:0007669"/>
    <property type="project" value="TreeGrafter"/>
</dbReference>
<dbReference type="GO" id="GO:0005829">
    <property type="term" value="C:cytosol"/>
    <property type="evidence" value="ECO:0007669"/>
    <property type="project" value="TreeGrafter"/>
</dbReference>
<evidence type="ECO:0000256" key="3">
    <source>
        <dbReference type="ARBA" id="ARBA00040173"/>
    </source>
</evidence>
<evidence type="ECO:0000313" key="5">
    <source>
        <dbReference type="Proteomes" id="UP000029518"/>
    </source>
</evidence>
<protein>
    <recommendedName>
        <fullName evidence="3">HTH-type transcriptional regulator NsrR</fullName>
    </recommendedName>
</protein>
<evidence type="ECO:0000256" key="2">
    <source>
        <dbReference type="ARBA" id="ARBA00034078"/>
    </source>
</evidence>
<sequence>MAELKRFGYGLQALVVLAASPEQYSSMEIAEQIGCEPTALRKILSRLTEAGYIEVRQGRGGGYTLAKQPGDITLAEVYLSLHDDVPMLDGMLDTTGNHLFGQKVRQSFDQIMTDIRFQVEHVLKSYTVADLVE</sequence>